<comment type="caution">
    <text evidence="1">The sequence shown here is derived from an EMBL/GenBank/DDBJ whole genome shotgun (WGS) entry which is preliminary data.</text>
</comment>
<name>A0ACA9Y6L6_9ASCO</name>
<keyword evidence="2" id="KW-1185">Reference proteome</keyword>
<proteinExistence type="predicted"/>
<evidence type="ECO:0000313" key="1">
    <source>
        <dbReference type="EMBL" id="CAH6720662.1"/>
    </source>
</evidence>
<protein>
    <submittedName>
        <fullName evidence="1">Uncharacterized protein</fullName>
    </submittedName>
</protein>
<reference evidence="1" key="1">
    <citation type="submission" date="2022-06" db="EMBL/GenBank/DDBJ databases">
        <authorList>
            <person name="Legras J.-L."/>
            <person name="Devillers H."/>
            <person name="Grondin C."/>
        </authorList>
    </citation>
    <scope>NUCLEOTIDE SEQUENCE</scope>
    <source>
        <strain evidence="1">CLIB 1444</strain>
    </source>
</reference>
<evidence type="ECO:0000313" key="2">
    <source>
        <dbReference type="Proteomes" id="UP001152531"/>
    </source>
</evidence>
<gene>
    <name evidence="1" type="ORF">CLIB1444_04S05116</name>
</gene>
<dbReference type="EMBL" id="CALSDN010000004">
    <property type="protein sequence ID" value="CAH6720662.1"/>
    <property type="molecule type" value="Genomic_DNA"/>
</dbReference>
<accession>A0ACA9Y6L6</accession>
<organism evidence="1 2">
    <name type="scientific">[Candida] jaroonii</name>
    <dbReference type="NCBI Taxonomy" id="467808"/>
    <lineage>
        <taxon>Eukaryota</taxon>
        <taxon>Fungi</taxon>
        <taxon>Dikarya</taxon>
        <taxon>Ascomycota</taxon>
        <taxon>Saccharomycotina</taxon>
        <taxon>Pichiomycetes</taxon>
        <taxon>Debaryomycetaceae</taxon>
        <taxon>Yamadazyma</taxon>
    </lineage>
</organism>
<sequence>MAMIAKTLAYDEGTVGTYGVRDGLKLTNITGLERLQVDTKLNVVNAVDGIKKILRNVVKAVDFRSDQEVEGTSAVLSSVESGLGLLFGVDTAQASDVSDASAASLSNEVAVDFVTISTTATPFLTTDAVSYYREIPSHIVTVPVVTITAKPDVHTIRLTETVTQVVTHAPSTTPVAVEIPMTINSEIQNVDNSNQLRHQSEMRQRIEYLESKINNMMKHDMDTTSTKVVYVTVDLKTSNIPRDSTKVFPEVSKPSTTSTDIPTMTTVTPTLEPIAKIQEFSPEPAGTASQSKLAQKKEHGGSKEILDMKLPYKLSVSPQFQNHQHSNAASSLRYGKPKIHYQDQPKPSPVESSNDDNFTLQFLDGFLNRKPEEGTVEYLKRISPQVMQWNGDDKLAGKGQSISNERGISSLVSTNPTLPTTMSTATQQKVVYKYVYDDGEPAEKTPQSQPSETSKDLNEITGSPFKTFKSKLEVEESYRKQQFKDKDSSRGKELLDKELNKDKENILQPSNTVSASSISASPAILPKPPLKHRRKHKKPSFNFDFFGLTSSSSHLPIPRIQPLILLLI</sequence>
<dbReference type="Proteomes" id="UP001152531">
    <property type="component" value="Unassembled WGS sequence"/>
</dbReference>